<dbReference type="InterPro" id="IPR001208">
    <property type="entry name" value="MCM_dom"/>
</dbReference>
<reference evidence="4" key="1">
    <citation type="submission" date="2019-08" db="EMBL/GenBank/DDBJ databases">
        <authorList>
            <person name="Kucharzyk K."/>
            <person name="Murdoch R.W."/>
            <person name="Higgins S."/>
            <person name="Loffler F."/>
        </authorList>
    </citation>
    <scope>NUCLEOTIDE SEQUENCE</scope>
</reference>
<dbReference type="GO" id="GO:0003677">
    <property type="term" value="F:DNA binding"/>
    <property type="evidence" value="ECO:0007669"/>
    <property type="project" value="InterPro"/>
</dbReference>
<dbReference type="Pfam" id="PF13335">
    <property type="entry name" value="Mg_chelatase_C"/>
    <property type="match status" value="1"/>
</dbReference>
<dbReference type="AlphaFoldDB" id="A0A644YW03"/>
<dbReference type="GO" id="GO:0005524">
    <property type="term" value="F:ATP binding"/>
    <property type="evidence" value="ECO:0007669"/>
    <property type="project" value="UniProtKB-KW"/>
</dbReference>
<sequence length="204" mass="22461">MLFLDEFPEFARSALEALREPLETGSIPIARAARRAEFPARFQLIAAMNPCPCGYHGSRQRACRCSPEQIARYQARLSGPLLDRIDLHVEVPALSAQELLQAPPSEPSAAIRDRVAEARERAIARQGCANQRLQGRDIDTHAHLEDPAAHFLQNAAARLGWSARATHRAIKVARSIADLAGCDAIGVAHIAEAMQYRRGLSEQR</sequence>
<dbReference type="PANTHER" id="PTHR32039">
    <property type="entry name" value="MAGNESIUM-CHELATASE SUBUNIT CHLI"/>
    <property type="match status" value="1"/>
</dbReference>
<dbReference type="InterPro" id="IPR000523">
    <property type="entry name" value="Mg_chelatse_chII-like_cat_dom"/>
</dbReference>
<dbReference type="PROSITE" id="PS50051">
    <property type="entry name" value="MCM_2"/>
    <property type="match status" value="1"/>
</dbReference>
<comment type="caution">
    <text evidence="4">The sequence shown here is derived from an EMBL/GenBank/DDBJ whole genome shotgun (WGS) entry which is preliminary data.</text>
</comment>
<dbReference type="InterPro" id="IPR025158">
    <property type="entry name" value="Mg_chelat-rel_C"/>
</dbReference>
<name>A0A644YW03_9ZZZZ</name>
<organism evidence="4">
    <name type="scientific">bioreactor metagenome</name>
    <dbReference type="NCBI Taxonomy" id="1076179"/>
    <lineage>
        <taxon>unclassified sequences</taxon>
        <taxon>metagenomes</taxon>
        <taxon>ecological metagenomes</taxon>
    </lineage>
</organism>
<evidence type="ECO:0000259" key="3">
    <source>
        <dbReference type="PROSITE" id="PS50051"/>
    </source>
</evidence>
<gene>
    <name evidence="4" type="primary">comM_25</name>
    <name evidence="4" type="ORF">SDC9_79217</name>
</gene>
<dbReference type="SUPFAM" id="SSF52540">
    <property type="entry name" value="P-loop containing nucleoside triphosphate hydrolases"/>
    <property type="match status" value="1"/>
</dbReference>
<dbReference type="InterPro" id="IPR027417">
    <property type="entry name" value="P-loop_NTPase"/>
</dbReference>
<feature type="domain" description="MCM C-terminal AAA(+) ATPase" evidence="3">
    <location>
        <begin position="1"/>
        <end position="87"/>
    </location>
</feature>
<evidence type="ECO:0000256" key="1">
    <source>
        <dbReference type="ARBA" id="ARBA00022741"/>
    </source>
</evidence>
<evidence type="ECO:0000313" key="4">
    <source>
        <dbReference type="EMBL" id="MPM32652.1"/>
    </source>
</evidence>
<dbReference type="Pfam" id="PF01078">
    <property type="entry name" value="Mg_chelatase"/>
    <property type="match status" value="1"/>
</dbReference>
<keyword evidence="1" id="KW-0547">Nucleotide-binding</keyword>
<keyword evidence="2" id="KW-0067">ATP-binding</keyword>
<dbReference type="EMBL" id="VSSQ01006424">
    <property type="protein sequence ID" value="MPM32652.1"/>
    <property type="molecule type" value="Genomic_DNA"/>
</dbReference>
<proteinExistence type="predicted"/>
<dbReference type="PANTHER" id="PTHR32039:SF7">
    <property type="entry name" value="COMPETENCE PROTEIN COMM"/>
    <property type="match status" value="1"/>
</dbReference>
<dbReference type="Gene3D" id="3.40.50.300">
    <property type="entry name" value="P-loop containing nucleotide triphosphate hydrolases"/>
    <property type="match status" value="1"/>
</dbReference>
<accession>A0A644YW03</accession>
<evidence type="ECO:0000256" key="2">
    <source>
        <dbReference type="ARBA" id="ARBA00022840"/>
    </source>
</evidence>
<dbReference type="InterPro" id="IPR045006">
    <property type="entry name" value="CHLI-like"/>
</dbReference>
<protein>
    <submittedName>
        <fullName evidence="4">Competence protein ComM</fullName>
    </submittedName>
</protein>